<keyword evidence="8 11" id="KW-0472">Membrane</keyword>
<evidence type="ECO:0000256" key="9">
    <source>
        <dbReference type="ARBA" id="ARBA00031586"/>
    </source>
</evidence>
<gene>
    <name evidence="12" type="primary">nad4l</name>
</gene>
<evidence type="ECO:0000256" key="1">
    <source>
        <dbReference type="ARBA" id="ARBA00004141"/>
    </source>
</evidence>
<keyword evidence="7" id="KW-0520">NAD</keyword>
<evidence type="ECO:0000256" key="8">
    <source>
        <dbReference type="ARBA" id="ARBA00023136"/>
    </source>
</evidence>
<dbReference type="GO" id="GO:0016020">
    <property type="term" value="C:membrane"/>
    <property type="evidence" value="ECO:0007669"/>
    <property type="project" value="UniProtKB-SubCell"/>
</dbReference>
<organism evidence="12">
    <name type="scientific">Ips acuminatus</name>
    <dbReference type="NCBI Taxonomy" id="55980"/>
    <lineage>
        <taxon>Eukaryota</taxon>
        <taxon>Metazoa</taxon>
        <taxon>Ecdysozoa</taxon>
        <taxon>Arthropoda</taxon>
        <taxon>Hexapoda</taxon>
        <taxon>Insecta</taxon>
        <taxon>Pterygota</taxon>
        <taxon>Neoptera</taxon>
        <taxon>Endopterygota</taxon>
        <taxon>Coleoptera</taxon>
        <taxon>Polyphaga</taxon>
        <taxon>Cucujiformia</taxon>
        <taxon>Curculionidae</taxon>
        <taxon>Scolytinae</taxon>
        <taxon>Ips</taxon>
    </lineage>
</organism>
<sequence length="98" mass="11199">MMMVNYYVISFSLLFLSGLVVYSLNYKHFLIMLLSLEVVVVSMFLLFFFFCSSYSLEVFLSVIYLALSVCEGALGLSLLVLIIRTYGGDMLSTFDLLW</sequence>
<dbReference type="Pfam" id="PF00420">
    <property type="entry name" value="Oxidored_q2"/>
    <property type="match status" value="1"/>
</dbReference>
<keyword evidence="4 11" id="KW-0812">Transmembrane</keyword>
<comment type="similarity">
    <text evidence="2">Belongs to the complex I subunit 4L family.</text>
</comment>
<dbReference type="EMBL" id="MK988441">
    <property type="protein sequence ID" value="QJA16390.1"/>
    <property type="molecule type" value="Genomic_DNA"/>
</dbReference>
<evidence type="ECO:0000256" key="5">
    <source>
        <dbReference type="ARBA" id="ARBA00022967"/>
    </source>
</evidence>
<evidence type="ECO:0000256" key="7">
    <source>
        <dbReference type="ARBA" id="ARBA00023027"/>
    </source>
</evidence>
<feature type="transmembrane region" description="Helical" evidence="11">
    <location>
        <begin position="62"/>
        <end position="83"/>
    </location>
</feature>
<evidence type="ECO:0000313" key="12">
    <source>
        <dbReference type="EMBL" id="QJA16390.1"/>
    </source>
</evidence>
<keyword evidence="12" id="KW-0496">Mitochondrion</keyword>
<evidence type="ECO:0000256" key="11">
    <source>
        <dbReference type="SAM" id="Phobius"/>
    </source>
</evidence>
<feature type="transmembrane region" description="Helical" evidence="11">
    <location>
        <begin position="29"/>
        <end position="50"/>
    </location>
</feature>
<evidence type="ECO:0000256" key="3">
    <source>
        <dbReference type="ARBA" id="ARBA00016612"/>
    </source>
</evidence>
<comment type="catalytic activity">
    <reaction evidence="10">
        <text>a ubiquinone + NADH + 5 H(+)(in) = a ubiquinol + NAD(+) + 4 H(+)(out)</text>
        <dbReference type="Rhea" id="RHEA:29091"/>
        <dbReference type="Rhea" id="RHEA-COMP:9565"/>
        <dbReference type="Rhea" id="RHEA-COMP:9566"/>
        <dbReference type="ChEBI" id="CHEBI:15378"/>
        <dbReference type="ChEBI" id="CHEBI:16389"/>
        <dbReference type="ChEBI" id="CHEBI:17976"/>
        <dbReference type="ChEBI" id="CHEBI:57540"/>
        <dbReference type="ChEBI" id="CHEBI:57945"/>
        <dbReference type="EC" id="7.1.1.2"/>
    </reaction>
</comment>
<geneLocation type="mitochondrion" evidence="12"/>
<keyword evidence="5" id="KW-1278">Translocase</keyword>
<dbReference type="GO" id="GO:0008137">
    <property type="term" value="F:NADH dehydrogenase (ubiquinone) activity"/>
    <property type="evidence" value="ECO:0007669"/>
    <property type="project" value="UniProtKB-EC"/>
</dbReference>
<accession>A0A6H1XL92</accession>
<evidence type="ECO:0000256" key="10">
    <source>
        <dbReference type="ARBA" id="ARBA00049551"/>
    </source>
</evidence>
<evidence type="ECO:0000256" key="6">
    <source>
        <dbReference type="ARBA" id="ARBA00022989"/>
    </source>
</evidence>
<evidence type="ECO:0000256" key="2">
    <source>
        <dbReference type="ARBA" id="ARBA00010519"/>
    </source>
</evidence>
<evidence type="ECO:0000256" key="4">
    <source>
        <dbReference type="ARBA" id="ARBA00022692"/>
    </source>
</evidence>
<protein>
    <recommendedName>
        <fullName evidence="3">NADH-ubiquinone oxidoreductase chain 4L</fullName>
    </recommendedName>
    <alternativeName>
        <fullName evidence="9">NADH dehydrogenase subunit 4L</fullName>
    </alternativeName>
</protein>
<dbReference type="Gene3D" id="1.10.287.3510">
    <property type="match status" value="1"/>
</dbReference>
<dbReference type="InterPro" id="IPR039428">
    <property type="entry name" value="NUOK/Mnh_C1-like"/>
</dbReference>
<reference evidence="12" key="1">
    <citation type="submission" date="2019-05" db="EMBL/GenBank/DDBJ databases">
        <authorList>
            <person name="Baranov O.Y."/>
            <person name="Mozharovskaya L.V."/>
            <person name="Panteleev S.V."/>
            <person name="Kiryanov P.S."/>
            <person name="Victorovich S.V."/>
            <person name="Razumova O.A."/>
            <person name="Padutov A.A.Jr."/>
            <person name="Padutov V.E."/>
        </authorList>
    </citation>
    <scope>NUCLEOTIDE SEQUENCE</scope>
</reference>
<comment type="subcellular location">
    <subcellularLocation>
        <location evidence="1">Membrane</location>
        <topology evidence="1">Multi-pass membrane protein</topology>
    </subcellularLocation>
</comment>
<keyword evidence="6 11" id="KW-1133">Transmembrane helix</keyword>
<feature type="transmembrane region" description="Helical" evidence="11">
    <location>
        <begin position="6"/>
        <end position="22"/>
    </location>
</feature>
<name>A0A6H1XL92_9CUCU</name>
<dbReference type="AlphaFoldDB" id="A0A6H1XL92"/>
<proteinExistence type="inferred from homology"/>